<dbReference type="PROSITE" id="PS50850">
    <property type="entry name" value="MFS"/>
    <property type="match status" value="1"/>
</dbReference>
<dbReference type="FunFam" id="1.20.1250.20:FF:000018">
    <property type="entry name" value="MFS transporter permease"/>
    <property type="match status" value="1"/>
</dbReference>
<feature type="transmembrane region" description="Helical" evidence="8">
    <location>
        <begin position="172"/>
        <end position="193"/>
    </location>
</feature>
<dbReference type="GO" id="GO:0022857">
    <property type="term" value="F:transmembrane transporter activity"/>
    <property type="evidence" value="ECO:0007669"/>
    <property type="project" value="InterPro"/>
</dbReference>
<feature type="domain" description="Major facilitator superfamily (MFS) profile" evidence="9">
    <location>
        <begin position="46"/>
        <end position="457"/>
    </location>
</feature>
<organism evidence="10 11">
    <name type="scientific">Penicillium cosmopolitanum</name>
    <dbReference type="NCBI Taxonomy" id="1131564"/>
    <lineage>
        <taxon>Eukaryota</taxon>
        <taxon>Fungi</taxon>
        <taxon>Dikarya</taxon>
        <taxon>Ascomycota</taxon>
        <taxon>Pezizomycotina</taxon>
        <taxon>Eurotiomycetes</taxon>
        <taxon>Eurotiomycetidae</taxon>
        <taxon>Eurotiales</taxon>
        <taxon>Aspergillaceae</taxon>
        <taxon>Penicillium</taxon>
    </lineage>
</organism>
<evidence type="ECO:0000259" key="9">
    <source>
        <dbReference type="PROSITE" id="PS50850"/>
    </source>
</evidence>
<feature type="transmembrane region" description="Helical" evidence="8">
    <location>
        <begin position="399"/>
        <end position="419"/>
    </location>
</feature>
<reference evidence="10" key="2">
    <citation type="journal article" date="2023" name="IMA Fungus">
        <title>Comparative genomic study of the Penicillium genus elucidates a diverse pangenome and 15 lateral gene transfer events.</title>
        <authorList>
            <person name="Petersen C."/>
            <person name="Sorensen T."/>
            <person name="Nielsen M.R."/>
            <person name="Sondergaard T.E."/>
            <person name="Sorensen J.L."/>
            <person name="Fitzpatrick D.A."/>
            <person name="Frisvad J.C."/>
            <person name="Nielsen K.L."/>
        </authorList>
    </citation>
    <scope>NUCLEOTIDE SEQUENCE</scope>
    <source>
        <strain evidence="10">IBT 29677</strain>
    </source>
</reference>
<keyword evidence="11" id="KW-1185">Reference proteome</keyword>
<comment type="caution">
    <text evidence="10">The sequence shown here is derived from an EMBL/GenBank/DDBJ whole genome shotgun (WGS) entry which is preliminary data.</text>
</comment>
<evidence type="ECO:0000313" key="10">
    <source>
        <dbReference type="EMBL" id="KAJ5392031.1"/>
    </source>
</evidence>
<feature type="transmembrane region" description="Helical" evidence="8">
    <location>
        <begin position="137"/>
        <end position="160"/>
    </location>
</feature>
<keyword evidence="3" id="KW-0813">Transport</keyword>
<dbReference type="GO" id="GO:0016020">
    <property type="term" value="C:membrane"/>
    <property type="evidence" value="ECO:0007669"/>
    <property type="project" value="UniProtKB-SubCell"/>
</dbReference>
<accession>A0A9X0B8I4</accession>
<feature type="transmembrane region" description="Helical" evidence="8">
    <location>
        <begin position="46"/>
        <end position="64"/>
    </location>
</feature>
<evidence type="ECO:0000256" key="6">
    <source>
        <dbReference type="ARBA" id="ARBA00023136"/>
    </source>
</evidence>
<dbReference type="Gene3D" id="1.20.1250.20">
    <property type="entry name" value="MFS general substrate transporter like domains"/>
    <property type="match status" value="2"/>
</dbReference>
<name>A0A9X0B8I4_9EURO</name>
<comment type="similarity">
    <text evidence="2">Belongs to the major facilitator superfamily.</text>
</comment>
<keyword evidence="5 8" id="KW-1133">Transmembrane helix</keyword>
<dbReference type="EMBL" id="JAPZBU010000008">
    <property type="protein sequence ID" value="KAJ5392031.1"/>
    <property type="molecule type" value="Genomic_DNA"/>
</dbReference>
<dbReference type="OrthoDB" id="3639251at2759"/>
<feature type="compositionally biased region" description="Basic and acidic residues" evidence="7">
    <location>
        <begin position="10"/>
        <end position="23"/>
    </location>
</feature>
<feature type="region of interest" description="Disordered" evidence="7">
    <location>
        <begin position="1"/>
        <end position="23"/>
    </location>
</feature>
<feature type="transmembrane region" description="Helical" evidence="8">
    <location>
        <begin position="366"/>
        <end position="387"/>
    </location>
</feature>
<dbReference type="FunFam" id="1.20.1250.20:FF:000013">
    <property type="entry name" value="MFS general substrate transporter"/>
    <property type="match status" value="1"/>
</dbReference>
<dbReference type="RefSeq" id="XP_056487709.1">
    <property type="nucleotide sequence ID" value="XM_056632158.1"/>
</dbReference>
<feature type="transmembrane region" description="Helical" evidence="8">
    <location>
        <begin position="308"/>
        <end position="329"/>
    </location>
</feature>
<evidence type="ECO:0000256" key="7">
    <source>
        <dbReference type="SAM" id="MobiDB-lite"/>
    </source>
</evidence>
<evidence type="ECO:0000256" key="1">
    <source>
        <dbReference type="ARBA" id="ARBA00004141"/>
    </source>
</evidence>
<feature type="transmembrane region" description="Helical" evidence="8">
    <location>
        <begin position="205"/>
        <end position="227"/>
    </location>
</feature>
<feature type="transmembrane region" description="Helical" evidence="8">
    <location>
        <begin position="341"/>
        <end position="360"/>
    </location>
</feature>
<gene>
    <name evidence="10" type="ORF">N7509_007521</name>
</gene>
<feature type="transmembrane region" description="Helical" evidence="8">
    <location>
        <begin position="84"/>
        <end position="105"/>
    </location>
</feature>
<evidence type="ECO:0000256" key="8">
    <source>
        <dbReference type="SAM" id="Phobius"/>
    </source>
</evidence>
<evidence type="ECO:0000256" key="5">
    <source>
        <dbReference type="ARBA" id="ARBA00022989"/>
    </source>
</evidence>
<keyword evidence="6 8" id="KW-0472">Membrane</keyword>
<proteinExistence type="inferred from homology"/>
<feature type="transmembrane region" description="Helical" evidence="8">
    <location>
        <begin position="431"/>
        <end position="452"/>
    </location>
</feature>
<evidence type="ECO:0000313" key="11">
    <source>
        <dbReference type="Proteomes" id="UP001147747"/>
    </source>
</evidence>
<dbReference type="PANTHER" id="PTHR43791">
    <property type="entry name" value="PERMEASE-RELATED"/>
    <property type="match status" value="1"/>
</dbReference>
<dbReference type="InterPro" id="IPR011701">
    <property type="entry name" value="MFS"/>
</dbReference>
<feature type="transmembrane region" description="Helical" evidence="8">
    <location>
        <begin position="112"/>
        <end position="131"/>
    </location>
</feature>
<keyword evidence="4 8" id="KW-0812">Transmembrane</keyword>
<sequence>MATNDSSSTKVKEAESSSVDHVEFQHDPENEANLDKKLVRRIDYHLLPWLCLLYALSLIDRTNISSAKIAGMSEDLNLIGNRYSVALVVFFAPYLLSELPSNLIIRRVGTRYYLSFLIVSWGTISMCHGFVTRYSQLIGVRLLLGLFEGGFNPGCIYLISSWYKRYETQQRLSLWYMSGSIISGFNGIISYGLSTLDGLGGRRGWNWIFIIPGAITVFLAIPLLLFLTDFPESSSWLSASDLQRVQERLREDRGERLDDKISFRKVLKDLRDWRVWVLASLLFFPTAGSYTMAFFTPSILSGLGYDTALSQILVTPPYLLAAIFAIVTGIISDRVRTRSPFIIGFSIVTLAGVIMIGWGKNTACKMAGIFLAVVGNNCAIPTVLAFLSNNIVGSSKRQIAVPLQTSFGALGGIFGSLVFREQDYPAYRPGIYASIACIVMCIMITLGITFYFHRENEAADKRGKILEGLEGYRYTL</sequence>
<feature type="transmembrane region" description="Helical" evidence="8">
    <location>
        <begin position="273"/>
        <end position="296"/>
    </location>
</feature>
<dbReference type="InterPro" id="IPR036259">
    <property type="entry name" value="MFS_trans_sf"/>
</dbReference>
<evidence type="ECO:0000256" key="4">
    <source>
        <dbReference type="ARBA" id="ARBA00022692"/>
    </source>
</evidence>
<reference evidence="10" key="1">
    <citation type="submission" date="2022-12" db="EMBL/GenBank/DDBJ databases">
        <authorList>
            <person name="Petersen C."/>
        </authorList>
    </citation>
    <scope>NUCLEOTIDE SEQUENCE</scope>
    <source>
        <strain evidence="10">IBT 29677</strain>
    </source>
</reference>
<comment type="subcellular location">
    <subcellularLocation>
        <location evidence="1">Membrane</location>
        <topology evidence="1">Multi-pass membrane protein</topology>
    </subcellularLocation>
</comment>
<evidence type="ECO:0000256" key="3">
    <source>
        <dbReference type="ARBA" id="ARBA00022448"/>
    </source>
</evidence>
<protein>
    <submittedName>
        <fullName evidence="10">Major facilitator superfamily domain general substrate transporter</fullName>
    </submittedName>
</protein>
<dbReference type="SUPFAM" id="SSF103473">
    <property type="entry name" value="MFS general substrate transporter"/>
    <property type="match status" value="1"/>
</dbReference>
<evidence type="ECO:0000256" key="2">
    <source>
        <dbReference type="ARBA" id="ARBA00008335"/>
    </source>
</evidence>
<dbReference type="GeneID" id="81371138"/>
<dbReference type="AlphaFoldDB" id="A0A9X0B8I4"/>
<dbReference type="PANTHER" id="PTHR43791:SF3">
    <property type="entry name" value="MAJOR FACILITATOR SUPERFAMILY (MFS) PROFILE DOMAIN-CONTAINING PROTEIN"/>
    <property type="match status" value="1"/>
</dbReference>
<dbReference type="InterPro" id="IPR020846">
    <property type="entry name" value="MFS_dom"/>
</dbReference>
<dbReference type="Pfam" id="PF07690">
    <property type="entry name" value="MFS_1"/>
    <property type="match status" value="1"/>
</dbReference>
<dbReference type="Proteomes" id="UP001147747">
    <property type="component" value="Unassembled WGS sequence"/>
</dbReference>